<dbReference type="CDD" id="cd02248">
    <property type="entry name" value="Peptidase_C1A"/>
    <property type="match status" value="1"/>
</dbReference>
<feature type="domain" description="Peptidase C1A papain C-terminal" evidence="8">
    <location>
        <begin position="241"/>
        <end position="453"/>
    </location>
</feature>
<evidence type="ECO:0000256" key="7">
    <source>
        <dbReference type="SAM" id="MobiDB-lite"/>
    </source>
</evidence>
<accession>A0ABM3TLA8</accession>
<keyword evidence="9" id="KW-1185">Reference proteome</keyword>
<dbReference type="GeneID" id="103019962"/>
<feature type="region of interest" description="Disordered" evidence="7">
    <location>
        <begin position="38"/>
        <end position="140"/>
    </location>
</feature>
<dbReference type="InterPro" id="IPR000169">
    <property type="entry name" value="Pept_cys_AS"/>
</dbReference>
<dbReference type="PROSITE" id="PS00639">
    <property type="entry name" value="THIOL_PROTEASE_HIS"/>
    <property type="match status" value="1"/>
</dbReference>
<dbReference type="Proteomes" id="UP001652580">
    <property type="component" value="Chromosome 5"/>
</dbReference>
<reference evidence="10" key="1">
    <citation type="submission" date="2025-08" db="UniProtKB">
        <authorList>
            <consortium name="RefSeq"/>
        </authorList>
    </citation>
    <scope>IDENTIFICATION</scope>
</reference>
<proteinExistence type="inferred from homology"/>
<feature type="region of interest" description="Disordered" evidence="7">
    <location>
        <begin position="11"/>
        <end position="30"/>
    </location>
</feature>
<dbReference type="PRINTS" id="PR00705">
    <property type="entry name" value="PAPAIN"/>
</dbReference>
<evidence type="ECO:0000313" key="10">
    <source>
        <dbReference type="RefSeq" id="XP_057402890.1"/>
    </source>
</evidence>
<sequence length="454" mass="49951">MAPCRFADIISESGSQCQSPSQKKQDEGEVKLRGCLHLSIRDKRRRQKGPDAASAVTRQRCCHPRARPTLRLSSGGGRRPRSTASRAGAPPSTARSRGSRPPDAHFRAAGKKGRHRLSPAPRPRPPMPRTRRRREPATGRERAMELRRLWLLCCCCCGCCPGAAPAPPSGRNPPAAFRESLNRHRQLNSLFPGENSTAVYGINQFSYLFPEEFKAIYLRSRPSGFPRFPAGTHTSISNLSLPLRFDWRDKHVVTPVRNQQTCGGCWAFTVVGAVESACAIEGQPLEALSVQQVLDCSYSNYGCNGGSPLNALNWLSKMQVKLVRDSEYPFKAQNGLCRYFSDSHFGFSIKGYSAYDFRDHEDEMAKALLTLGPLIVVVDAVSWQDYLGGIIQHHCSSGEANHAVLVTGFDKTGSTPYWIVRNSWGTSWGIDGCVHVKMGGNICGIAESVSAVFV</sequence>
<dbReference type="InterPro" id="IPR013128">
    <property type="entry name" value="Peptidase_C1A"/>
</dbReference>
<dbReference type="SUPFAM" id="SSF54001">
    <property type="entry name" value="Cysteine proteinases"/>
    <property type="match status" value="1"/>
</dbReference>
<evidence type="ECO:0000259" key="8">
    <source>
        <dbReference type="SMART" id="SM00645"/>
    </source>
</evidence>
<keyword evidence="3" id="KW-0645">Protease</keyword>
<keyword evidence="4" id="KW-0378">Hydrolase</keyword>
<dbReference type="Gene3D" id="3.90.70.10">
    <property type="entry name" value="Cysteine proteinases"/>
    <property type="match status" value="1"/>
</dbReference>
<evidence type="ECO:0000256" key="6">
    <source>
        <dbReference type="ARBA" id="ARBA00023228"/>
    </source>
</evidence>
<dbReference type="InterPro" id="IPR000668">
    <property type="entry name" value="Peptidase_C1A_C"/>
</dbReference>
<evidence type="ECO:0000256" key="4">
    <source>
        <dbReference type="ARBA" id="ARBA00022801"/>
    </source>
</evidence>
<gene>
    <name evidence="10" type="primary">CTSO</name>
</gene>
<dbReference type="InterPro" id="IPR038765">
    <property type="entry name" value="Papain-like_cys_pep_sf"/>
</dbReference>
<feature type="compositionally biased region" description="Basic residues" evidence="7">
    <location>
        <begin position="108"/>
        <end position="117"/>
    </location>
</feature>
<dbReference type="RefSeq" id="XP_057402890.1">
    <property type="nucleotide sequence ID" value="XM_057546907.1"/>
</dbReference>
<keyword evidence="5" id="KW-0788">Thiol protease</keyword>
<evidence type="ECO:0000256" key="3">
    <source>
        <dbReference type="ARBA" id="ARBA00022670"/>
    </source>
</evidence>
<name>A0ABM3TLA8_BALAC</name>
<dbReference type="SMART" id="SM00645">
    <property type="entry name" value="Pept_C1"/>
    <property type="match status" value="1"/>
</dbReference>
<evidence type="ECO:0000256" key="5">
    <source>
        <dbReference type="ARBA" id="ARBA00022807"/>
    </source>
</evidence>
<dbReference type="InterPro" id="IPR039417">
    <property type="entry name" value="Peptidase_C1A_papain-like"/>
</dbReference>
<comment type="similarity">
    <text evidence="2">Belongs to the peptidase C1 family.</text>
</comment>
<dbReference type="Pfam" id="PF00112">
    <property type="entry name" value="Peptidase_C1"/>
    <property type="match status" value="1"/>
</dbReference>
<organism evidence="9 10">
    <name type="scientific">Balaenoptera acutorostrata</name>
    <name type="common">Common minke whale</name>
    <name type="synonym">Balaena rostrata</name>
    <dbReference type="NCBI Taxonomy" id="9767"/>
    <lineage>
        <taxon>Eukaryota</taxon>
        <taxon>Metazoa</taxon>
        <taxon>Chordata</taxon>
        <taxon>Craniata</taxon>
        <taxon>Vertebrata</taxon>
        <taxon>Euteleostomi</taxon>
        <taxon>Mammalia</taxon>
        <taxon>Eutheria</taxon>
        <taxon>Laurasiatheria</taxon>
        <taxon>Artiodactyla</taxon>
        <taxon>Whippomorpha</taxon>
        <taxon>Cetacea</taxon>
        <taxon>Mysticeti</taxon>
        <taxon>Balaenopteridae</taxon>
        <taxon>Balaenoptera</taxon>
    </lineage>
</organism>
<protein>
    <submittedName>
        <fullName evidence="10">Cathepsin O isoform X2</fullName>
    </submittedName>
</protein>
<dbReference type="PROSITE" id="PS00139">
    <property type="entry name" value="THIOL_PROTEASE_CYS"/>
    <property type="match status" value="1"/>
</dbReference>
<dbReference type="InterPro" id="IPR025660">
    <property type="entry name" value="Pept_his_AS"/>
</dbReference>
<evidence type="ECO:0000313" key="9">
    <source>
        <dbReference type="Proteomes" id="UP001652580"/>
    </source>
</evidence>
<feature type="compositionally biased region" description="Polar residues" evidence="7">
    <location>
        <begin position="12"/>
        <end position="22"/>
    </location>
</feature>
<feature type="compositionally biased region" description="Low complexity" evidence="7">
    <location>
        <begin position="82"/>
        <end position="96"/>
    </location>
</feature>
<keyword evidence="6" id="KW-0458">Lysosome</keyword>
<comment type="subcellular location">
    <subcellularLocation>
        <location evidence="1">Lysosome</location>
    </subcellularLocation>
</comment>
<evidence type="ECO:0000256" key="1">
    <source>
        <dbReference type="ARBA" id="ARBA00004371"/>
    </source>
</evidence>
<dbReference type="PANTHER" id="PTHR12411">
    <property type="entry name" value="CYSTEINE PROTEASE FAMILY C1-RELATED"/>
    <property type="match status" value="1"/>
</dbReference>
<evidence type="ECO:0000256" key="2">
    <source>
        <dbReference type="ARBA" id="ARBA00008455"/>
    </source>
</evidence>